<dbReference type="InterPro" id="IPR026053">
    <property type="entry name" value="HPS1"/>
</dbReference>
<dbReference type="EMBL" id="JABAYA010000049">
    <property type="protein sequence ID" value="KAF7727800.1"/>
    <property type="molecule type" value="Genomic_DNA"/>
</dbReference>
<evidence type="ECO:0000313" key="2">
    <source>
        <dbReference type="EMBL" id="KAF7727800.1"/>
    </source>
</evidence>
<dbReference type="AlphaFoldDB" id="A0A8H7EQN0"/>
<feature type="compositionally biased region" description="Polar residues" evidence="1">
    <location>
        <begin position="306"/>
        <end position="318"/>
    </location>
</feature>
<dbReference type="Proteomes" id="UP000605846">
    <property type="component" value="Unassembled WGS sequence"/>
</dbReference>
<feature type="region of interest" description="Disordered" evidence="1">
    <location>
        <begin position="409"/>
        <end position="455"/>
    </location>
</feature>
<dbReference type="GO" id="GO:0031085">
    <property type="term" value="C:BLOC-3 complex"/>
    <property type="evidence" value="ECO:0007669"/>
    <property type="project" value="TreeGrafter"/>
</dbReference>
<dbReference type="OrthoDB" id="10255234at2759"/>
<protein>
    <submittedName>
        <fullName evidence="2">Uncharacterized protein</fullName>
    </submittedName>
</protein>
<accession>A0A8H7EQN0</accession>
<name>A0A8H7EQN0_9FUNG</name>
<dbReference type="PANTHER" id="PTHR12761">
    <property type="entry name" value="HERMANSKY-PUDLAK SYNDROME PROTEIN 1"/>
    <property type="match status" value="1"/>
</dbReference>
<sequence>MTTYFIVNQAGDILYHSTHAQTEKTTDGNRIRYLPLLLIKDLIKANLHDRIQYVKTGNKTVVFWEKQGLLYVASTKRRTHAIPLLQHHLQVIHYFLCFNYGPKWHTRIQGSMLSRMQRSKGQSTLSYSGIAACICQLPFVSSRLPLHSDDSLCHVEQVELSQELRTRVTDVLRECCNGAFNYTGPRRPMKLTSFFTPPRRILPSVNRQHALFFDPSENSSRHWTHSFLFAREKIVAKCFNLDLSHEEHDVSEEFLYFLKLLVSQHINERSEQRRSSKMLNRVIDDNSFLLAVVDHNIEQPGASMPQDITRSSQETSFDPSSATDGATPSTTSASSLTPYTSSCPSDTQSQKSLLAYVYDASSSVPFKLREKSSSSVTLVSPHSATPSISWSSPPQPVYNHLLNHLPRRRADSTVSLSRSDMVPRETSSSSSIPTSSDSMKASDIRPLESQLPPNAKARLINPSLSNKRISLSASHYLSSSVPSETGTFTYKDALGQLSAPSSPTLHSRRNSLTDNLSTKDTSRQRFISLLCGEDDKQHIQESADGEGELTYKWVDCGNDISRCSIFISLVNEELCTVVIYKDDEKPGSTMHSPASGVAPPVSQLKTFRLSLQEALKDFSAFLLTKEATHFTILSFAVAYPGLIHFIYLEKGVMASPQLLDLNESDKDHELLHNVYQSYDLDTTAGLHDPTIQQWRWPCVSKLEDLVSRGWPLRDEACLTRS</sequence>
<feature type="compositionally biased region" description="Low complexity" evidence="1">
    <location>
        <begin position="319"/>
        <end position="342"/>
    </location>
</feature>
<feature type="compositionally biased region" description="Low complexity" evidence="1">
    <location>
        <begin position="427"/>
        <end position="438"/>
    </location>
</feature>
<dbReference type="PANTHER" id="PTHR12761:SF1">
    <property type="entry name" value="BLOC-3 COMPLEX MEMBER HPS1"/>
    <property type="match status" value="1"/>
</dbReference>
<gene>
    <name evidence="2" type="ORF">EC973_007031</name>
</gene>
<dbReference type="GO" id="GO:0016192">
    <property type="term" value="P:vesicle-mediated transport"/>
    <property type="evidence" value="ECO:0007669"/>
    <property type="project" value="InterPro"/>
</dbReference>
<evidence type="ECO:0000313" key="3">
    <source>
        <dbReference type="Proteomes" id="UP000605846"/>
    </source>
</evidence>
<proteinExistence type="predicted"/>
<reference evidence="2" key="1">
    <citation type="submission" date="2020-01" db="EMBL/GenBank/DDBJ databases">
        <title>Genome Sequencing of Three Apophysomyces-Like Fungal Strains Confirms a Novel Fungal Genus in the Mucoromycota with divergent Burkholderia-like Endosymbiotic Bacteria.</title>
        <authorList>
            <person name="Stajich J.E."/>
            <person name="Macias A.M."/>
            <person name="Carter-House D."/>
            <person name="Lovett B."/>
            <person name="Kasson L.R."/>
            <person name="Berry K."/>
            <person name="Grigoriev I."/>
            <person name="Chang Y."/>
            <person name="Spatafora J."/>
            <person name="Kasson M.T."/>
        </authorList>
    </citation>
    <scope>NUCLEOTIDE SEQUENCE</scope>
    <source>
        <strain evidence="2">NRRL A-21654</strain>
    </source>
</reference>
<feature type="region of interest" description="Disordered" evidence="1">
    <location>
        <begin position="300"/>
        <end position="344"/>
    </location>
</feature>
<evidence type="ECO:0000256" key="1">
    <source>
        <dbReference type="SAM" id="MobiDB-lite"/>
    </source>
</evidence>
<dbReference type="GO" id="GO:0005085">
    <property type="term" value="F:guanyl-nucleotide exchange factor activity"/>
    <property type="evidence" value="ECO:0007669"/>
    <property type="project" value="TreeGrafter"/>
</dbReference>
<keyword evidence="3" id="KW-1185">Reference proteome</keyword>
<comment type="caution">
    <text evidence="2">The sequence shown here is derived from an EMBL/GenBank/DDBJ whole genome shotgun (WGS) entry which is preliminary data.</text>
</comment>
<organism evidence="2 3">
    <name type="scientific">Apophysomyces ossiformis</name>
    <dbReference type="NCBI Taxonomy" id="679940"/>
    <lineage>
        <taxon>Eukaryota</taxon>
        <taxon>Fungi</taxon>
        <taxon>Fungi incertae sedis</taxon>
        <taxon>Mucoromycota</taxon>
        <taxon>Mucoromycotina</taxon>
        <taxon>Mucoromycetes</taxon>
        <taxon>Mucorales</taxon>
        <taxon>Mucorineae</taxon>
        <taxon>Mucoraceae</taxon>
        <taxon>Apophysomyces</taxon>
    </lineage>
</organism>